<dbReference type="SUPFAM" id="SSF51161">
    <property type="entry name" value="Trimeric LpxA-like enzymes"/>
    <property type="match status" value="1"/>
</dbReference>
<dbReference type="PANTHER" id="PTHR23416:SF23">
    <property type="entry name" value="ACETYLTRANSFERASE C18B11.09C-RELATED"/>
    <property type="match status" value="1"/>
</dbReference>
<dbReference type="RefSeq" id="WP_169603658.1">
    <property type="nucleotide sequence ID" value="NZ_CP046565.1"/>
</dbReference>
<comment type="similarity">
    <text evidence="1">Belongs to the transferase hexapeptide repeat family.</text>
</comment>
<sequence>MSRTIKRLLLGLLKPAAAIANRLESWDRLWAHARLKAALDSALDSSVVVLGTPELHGSRNIHLGRDLFLYPGLYLETQERGRIEIGDGVVLSRGVHIVSYASVVLEDGVMVGEYTSIRDANHRIAEGHSVRDTGHDAKAIRIGRNVWIGRGAVILRGVTIGESAVIGANAVVTRDVPAHAVVGGVPARPIERARGG</sequence>
<accession>A0A858Q9I4</accession>
<dbReference type="PROSITE" id="PS00101">
    <property type="entry name" value="HEXAPEP_TRANSFERASES"/>
    <property type="match status" value="1"/>
</dbReference>
<dbReference type="CDD" id="cd04647">
    <property type="entry name" value="LbH_MAT_like"/>
    <property type="match status" value="1"/>
</dbReference>
<dbReference type="Proteomes" id="UP000503004">
    <property type="component" value="Chromosome"/>
</dbReference>
<keyword evidence="2 5" id="KW-0808">Transferase</keyword>
<evidence type="ECO:0000256" key="2">
    <source>
        <dbReference type="ARBA" id="ARBA00022679"/>
    </source>
</evidence>
<dbReference type="AlphaFoldDB" id="A0A858Q9I4"/>
<proteinExistence type="inferred from homology"/>
<evidence type="ECO:0000313" key="5">
    <source>
        <dbReference type="EMBL" id="QJD30384.1"/>
    </source>
</evidence>
<reference evidence="6" key="1">
    <citation type="submission" date="2019-12" db="EMBL/GenBank/DDBJ databases">
        <authorList>
            <person name="Awala S.I."/>
            <person name="Rhee S.K."/>
        </authorList>
    </citation>
    <scope>NUCLEOTIDE SEQUENCE [LARGE SCALE GENOMIC DNA]</scope>
    <source>
        <strain evidence="6">IM1</strain>
    </source>
</reference>
<organism evidence="5 6">
    <name type="scientific">Methylococcus geothermalis</name>
    <dbReference type="NCBI Taxonomy" id="2681310"/>
    <lineage>
        <taxon>Bacteria</taxon>
        <taxon>Pseudomonadati</taxon>
        <taxon>Pseudomonadota</taxon>
        <taxon>Gammaproteobacteria</taxon>
        <taxon>Methylococcales</taxon>
        <taxon>Methylococcaceae</taxon>
        <taxon>Methylococcus</taxon>
    </lineage>
</organism>
<gene>
    <name evidence="5" type="ORF">GNH96_10640</name>
</gene>
<dbReference type="InterPro" id="IPR051159">
    <property type="entry name" value="Hexapeptide_acetyltransf"/>
</dbReference>
<dbReference type="PANTHER" id="PTHR23416">
    <property type="entry name" value="SIALIC ACID SYNTHASE-RELATED"/>
    <property type="match status" value="1"/>
</dbReference>
<dbReference type="Gene3D" id="2.160.10.10">
    <property type="entry name" value="Hexapeptide repeat proteins"/>
    <property type="match status" value="1"/>
</dbReference>
<dbReference type="Pfam" id="PF00132">
    <property type="entry name" value="Hexapep"/>
    <property type="match status" value="1"/>
</dbReference>
<protein>
    <submittedName>
        <fullName evidence="5">Acyltransferase</fullName>
    </submittedName>
</protein>
<keyword evidence="3" id="KW-0677">Repeat</keyword>
<dbReference type="KEGG" id="metu:GNH96_10640"/>
<dbReference type="EMBL" id="CP046565">
    <property type="protein sequence ID" value="QJD30384.1"/>
    <property type="molecule type" value="Genomic_DNA"/>
</dbReference>
<evidence type="ECO:0000256" key="4">
    <source>
        <dbReference type="ARBA" id="ARBA00023315"/>
    </source>
</evidence>
<evidence type="ECO:0000313" key="6">
    <source>
        <dbReference type="Proteomes" id="UP000503004"/>
    </source>
</evidence>
<dbReference type="InterPro" id="IPR018357">
    <property type="entry name" value="Hexapep_transf_CS"/>
</dbReference>
<dbReference type="GO" id="GO:0008374">
    <property type="term" value="F:O-acyltransferase activity"/>
    <property type="evidence" value="ECO:0007669"/>
    <property type="project" value="TreeGrafter"/>
</dbReference>
<dbReference type="GO" id="GO:0005829">
    <property type="term" value="C:cytosol"/>
    <property type="evidence" value="ECO:0007669"/>
    <property type="project" value="TreeGrafter"/>
</dbReference>
<name>A0A858Q9I4_9GAMM</name>
<keyword evidence="4 5" id="KW-0012">Acyltransferase</keyword>
<evidence type="ECO:0000256" key="1">
    <source>
        <dbReference type="ARBA" id="ARBA00007274"/>
    </source>
</evidence>
<keyword evidence="6" id="KW-1185">Reference proteome</keyword>
<evidence type="ECO:0000256" key="3">
    <source>
        <dbReference type="ARBA" id="ARBA00022737"/>
    </source>
</evidence>
<dbReference type="InterPro" id="IPR001451">
    <property type="entry name" value="Hexapep"/>
</dbReference>
<dbReference type="InterPro" id="IPR011004">
    <property type="entry name" value="Trimer_LpxA-like_sf"/>
</dbReference>